<dbReference type="PANTHER" id="PTHR33653:SF1">
    <property type="entry name" value="RIBONUCLEASE VAPC2"/>
    <property type="match status" value="1"/>
</dbReference>
<comment type="caution">
    <text evidence="10">The sequence shown here is derived from an EMBL/GenBank/DDBJ whole genome shotgun (WGS) entry which is preliminary data.</text>
</comment>
<evidence type="ECO:0000313" key="11">
    <source>
        <dbReference type="Proteomes" id="UP001201397"/>
    </source>
</evidence>
<dbReference type="GO" id="GO:0090729">
    <property type="term" value="F:toxin activity"/>
    <property type="evidence" value="ECO:0007669"/>
    <property type="project" value="UniProtKB-KW"/>
</dbReference>
<organism evidence="10 11">
    <name type="scientific">Neisseria lisongii</name>
    <dbReference type="NCBI Taxonomy" id="2912188"/>
    <lineage>
        <taxon>Bacteria</taxon>
        <taxon>Pseudomonadati</taxon>
        <taxon>Pseudomonadota</taxon>
        <taxon>Betaproteobacteria</taxon>
        <taxon>Neisseriales</taxon>
        <taxon>Neisseriaceae</taxon>
        <taxon>Neisseria</taxon>
    </lineage>
</organism>
<comment type="similarity">
    <text evidence="7 8">Belongs to the PINc/VapC protein family.</text>
</comment>
<evidence type="ECO:0000256" key="2">
    <source>
        <dbReference type="ARBA" id="ARBA00022649"/>
    </source>
</evidence>
<keyword evidence="4 8" id="KW-0479">Metal-binding</keyword>
<evidence type="ECO:0000259" key="9">
    <source>
        <dbReference type="Pfam" id="PF01850"/>
    </source>
</evidence>
<feature type="binding site" evidence="8">
    <location>
        <position position="102"/>
    </location>
    <ligand>
        <name>Mg(2+)</name>
        <dbReference type="ChEBI" id="CHEBI:18420"/>
    </ligand>
</feature>
<dbReference type="SUPFAM" id="SSF88723">
    <property type="entry name" value="PIN domain-like"/>
    <property type="match status" value="1"/>
</dbReference>
<dbReference type="GO" id="GO:0016787">
    <property type="term" value="F:hydrolase activity"/>
    <property type="evidence" value="ECO:0007669"/>
    <property type="project" value="UniProtKB-KW"/>
</dbReference>
<accession>A0AAW5AKW8</accession>
<sequence length="139" mass="15943">MYLLDTNIISEMRRPSRANPNVKSWLDKQNHQHLYTSAAVMMELERGVLGMERKDRTQGEILRRWLEEVVKPAFTNRILPIDETTARICAAMHIPDKAPENDAWIAATARQHGLTLVTRNTADFERTGARLFNPFAAEI</sequence>
<dbReference type="InterPro" id="IPR029060">
    <property type="entry name" value="PIN-like_dom_sf"/>
</dbReference>
<keyword evidence="5 8" id="KW-0378">Hydrolase</keyword>
<gene>
    <name evidence="8" type="primary">vapC</name>
    <name evidence="10" type="ORF">L4H06_02555</name>
</gene>
<dbReference type="EC" id="3.1.-.-" evidence="8"/>
<dbReference type="PANTHER" id="PTHR33653">
    <property type="entry name" value="RIBONUCLEASE VAPC2"/>
    <property type="match status" value="1"/>
</dbReference>
<keyword evidence="2 8" id="KW-1277">Toxin-antitoxin system</keyword>
<evidence type="ECO:0000313" key="10">
    <source>
        <dbReference type="EMBL" id="MCF7529115.1"/>
    </source>
</evidence>
<evidence type="ECO:0000256" key="1">
    <source>
        <dbReference type="ARBA" id="ARBA00001946"/>
    </source>
</evidence>
<dbReference type="GO" id="GO:0004540">
    <property type="term" value="F:RNA nuclease activity"/>
    <property type="evidence" value="ECO:0007669"/>
    <property type="project" value="InterPro"/>
</dbReference>
<evidence type="ECO:0000256" key="3">
    <source>
        <dbReference type="ARBA" id="ARBA00022722"/>
    </source>
</evidence>
<dbReference type="Pfam" id="PF01850">
    <property type="entry name" value="PIN"/>
    <property type="match status" value="1"/>
</dbReference>
<dbReference type="AlphaFoldDB" id="A0AAW5AKW8"/>
<dbReference type="Proteomes" id="UP001201397">
    <property type="component" value="Unassembled WGS sequence"/>
</dbReference>
<dbReference type="HAMAP" id="MF_00265">
    <property type="entry name" value="VapC_Nob1"/>
    <property type="match status" value="1"/>
</dbReference>
<dbReference type="RefSeq" id="WP_237092410.1">
    <property type="nucleotide sequence ID" value="NZ_JAKKDL010000002.1"/>
</dbReference>
<dbReference type="InterPro" id="IPR050556">
    <property type="entry name" value="Type_II_TA_system_RNase"/>
</dbReference>
<dbReference type="InterPro" id="IPR022907">
    <property type="entry name" value="VapC_family"/>
</dbReference>
<dbReference type="EMBL" id="JAKKDL010000002">
    <property type="protein sequence ID" value="MCF7529115.1"/>
    <property type="molecule type" value="Genomic_DNA"/>
</dbReference>
<keyword evidence="3 8" id="KW-0540">Nuclease</keyword>
<comment type="function">
    <text evidence="8">Toxic component of a toxin-antitoxin (TA) system. An RNase.</text>
</comment>
<reference evidence="10" key="1">
    <citation type="submission" date="2022-01" db="EMBL/GenBank/DDBJ databases">
        <title>Neisseria sp. ZJ104.</title>
        <authorList>
            <person name="Yang C."/>
        </authorList>
    </citation>
    <scope>NUCLEOTIDE SEQUENCE</scope>
    <source>
        <strain evidence="10">ZJ104</strain>
    </source>
</reference>
<protein>
    <recommendedName>
        <fullName evidence="8">Ribonuclease VapC</fullName>
        <shortName evidence="8">RNase VapC</shortName>
        <ecNumber evidence="8">3.1.-.-</ecNumber>
    </recommendedName>
    <alternativeName>
        <fullName evidence="8">Toxin VapC</fullName>
    </alternativeName>
</protein>
<evidence type="ECO:0000256" key="7">
    <source>
        <dbReference type="ARBA" id="ARBA00038093"/>
    </source>
</evidence>
<evidence type="ECO:0000256" key="6">
    <source>
        <dbReference type="ARBA" id="ARBA00022842"/>
    </source>
</evidence>
<comment type="cofactor">
    <cofactor evidence="1 8">
        <name>Mg(2+)</name>
        <dbReference type="ChEBI" id="CHEBI:18420"/>
    </cofactor>
</comment>
<evidence type="ECO:0000256" key="4">
    <source>
        <dbReference type="ARBA" id="ARBA00022723"/>
    </source>
</evidence>
<evidence type="ECO:0000256" key="8">
    <source>
        <dbReference type="HAMAP-Rule" id="MF_00265"/>
    </source>
</evidence>
<dbReference type="CDD" id="cd18746">
    <property type="entry name" value="PIN_VapC4-5_FitB-like"/>
    <property type="match status" value="1"/>
</dbReference>
<dbReference type="InterPro" id="IPR002716">
    <property type="entry name" value="PIN_dom"/>
</dbReference>
<dbReference type="Gene3D" id="3.40.50.1010">
    <property type="entry name" value="5'-nuclease"/>
    <property type="match status" value="1"/>
</dbReference>
<keyword evidence="6 8" id="KW-0460">Magnesium</keyword>
<dbReference type="GO" id="GO:0000287">
    <property type="term" value="F:magnesium ion binding"/>
    <property type="evidence" value="ECO:0007669"/>
    <property type="project" value="UniProtKB-UniRule"/>
</dbReference>
<keyword evidence="8" id="KW-0800">Toxin</keyword>
<evidence type="ECO:0000256" key="5">
    <source>
        <dbReference type="ARBA" id="ARBA00022801"/>
    </source>
</evidence>
<name>A0AAW5AKW8_9NEIS</name>
<feature type="domain" description="PIN" evidence="9">
    <location>
        <begin position="2"/>
        <end position="128"/>
    </location>
</feature>
<proteinExistence type="inferred from homology"/>
<feature type="binding site" evidence="8">
    <location>
        <position position="5"/>
    </location>
    <ligand>
        <name>Mg(2+)</name>
        <dbReference type="ChEBI" id="CHEBI:18420"/>
    </ligand>
</feature>